<feature type="domain" description="SLH" evidence="3">
    <location>
        <begin position="147"/>
        <end position="210"/>
    </location>
</feature>
<dbReference type="RefSeq" id="WP_301241469.1">
    <property type="nucleotide sequence ID" value="NZ_JAROCC010000001.1"/>
</dbReference>
<dbReference type="Gene3D" id="2.60.40.1220">
    <property type="match status" value="1"/>
</dbReference>
<organism evidence="4 5">
    <name type="scientific">Sporosarcina highlanderae</name>
    <dbReference type="NCBI Taxonomy" id="3035916"/>
    <lineage>
        <taxon>Bacteria</taxon>
        <taxon>Bacillati</taxon>
        <taxon>Bacillota</taxon>
        <taxon>Bacilli</taxon>
        <taxon>Bacillales</taxon>
        <taxon>Caryophanaceae</taxon>
        <taxon>Sporosarcina</taxon>
    </lineage>
</organism>
<evidence type="ECO:0000256" key="2">
    <source>
        <dbReference type="SAM" id="SignalP"/>
    </source>
</evidence>
<dbReference type="EMBL" id="JAROCC010000001">
    <property type="protein sequence ID" value="MDN4605949.1"/>
    <property type="molecule type" value="Genomic_DNA"/>
</dbReference>
<evidence type="ECO:0000313" key="5">
    <source>
        <dbReference type="Proteomes" id="UP001175097"/>
    </source>
</evidence>
<comment type="caution">
    <text evidence="4">The sequence shown here is derived from an EMBL/GenBank/DDBJ whole genome shotgun (WGS) entry which is preliminary data.</text>
</comment>
<evidence type="ECO:0000256" key="1">
    <source>
        <dbReference type="ARBA" id="ARBA00022729"/>
    </source>
</evidence>
<feature type="domain" description="SLH" evidence="3">
    <location>
        <begin position="31"/>
        <end position="94"/>
    </location>
</feature>
<dbReference type="InterPro" id="IPR001119">
    <property type="entry name" value="SLH_dom"/>
</dbReference>
<name>A0ABT8JLC2_9BACL</name>
<gene>
    <name evidence="4" type="ORF">P5G49_00475</name>
</gene>
<dbReference type="InterPro" id="IPR014755">
    <property type="entry name" value="Cu-Rt/internalin_Ig-like"/>
</dbReference>
<accession>A0ABT8JLC2</accession>
<dbReference type="PROSITE" id="PS51272">
    <property type="entry name" value="SLH"/>
    <property type="match status" value="2"/>
</dbReference>
<reference evidence="4" key="1">
    <citation type="submission" date="2023-03" db="EMBL/GenBank/DDBJ databases">
        <title>MT1 and MT2 Draft Genomes of Novel Species.</title>
        <authorList>
            <person name="Venkateswaran K."/>
        </authorList>
    </citation>
    <scope>NUCLEOTIDE SEQUENCE</scope>
    <source>
        <strain evidence="4">F6_3S_P_2</strain>
    </source>
</reference>
<feature type="chain" id="PRO_5045487350" evidence="2">
    <location>
        <begin position="32"/>
        <end position="974"/>
    </location>
</feature>
<protein>
    <submittedName>
        <fullName evidence="4">S-layer homology domain-containing protein</fullName>
    </submittedName>
</protein>
<evidence type="ECO:0000259" key="3">
    <source>
        <dbReference type="PROSITE" id="PS51272"/>
    </source>
</evidence>
<proteinExistence type="predicted"/>
<feature type="signal peptide" evidence="2">
    <location>
        <begin position="1"/>
        <end position="31"/>
    </location>
</feature>
<evidence type="ECO:0000313" key="4">
    <source>
        <dbReference type="EMBL" id="MDN4605949.1"/>
    </source>
</evidence>
<dbReference type="Proteomes" id="UP001175097">
    <property type="component" value="Unassembled WGS sequence"/>
</dbReference>
<keyword evidence="5" id="KW-1185">Reference proteome</keyword>
<keyword evidence="1 2" id="KW-0732">Signal</keyword>
<sequence length="974" mass="101943">MAHQPKAYKKFVATAATATLVASAIVPVASAAETKSFTDVSSAYADAVNYLVAEGITQGTSATTFGTTQNITRGDAAVFIARALKLDVDNAKDQGFKDLNSRVKNAVNAIVEAKIAGGKSETSFAPDANITRQEMAKMLANAYGLTAKENANFTDVNSNWIGYVSALKEAGITLGKTDTTFAPTANLTRGEFALFMYRAEGTPVVGEVALSSAKAVNAKTIELTFNKAVDTEKAKIEVLRGTFKQNVTAQWAEDNKSVQLVSAGNFQAADYTVTVSGLAEKDLTASVKIEAQKIASIQVLSDVAVLSSNPVGGLIPAEDTTTTATVGYVVKDQYGTDITETTPVTTNANTVTANKGKITLSGLAGKRVGDLVPVVLVHANSGTTTTATVKLSAAAAVADITVDGLYNAKGEKVELTDATKADSAYLVVNLKDQYGNALTPGDATTEAAGVIVTNTNPLVLKLNSGDKIKTATINGKKKYVLDFAKVDAANDVQFRAGSAELLFITTMDGKTFKHTVSVSETKTTDSVSVSTPEHSIINEDVLLPITVLDKEGNVITDKDLLTHATKGIKVNGNALVSADKTKLTVKDGQVYYNLGKATGAADNYVTATVTTATHKIATVTYKLSAQAKPVAVRGLKNPLIVKAGQSSAAIDFSKVNVEDQYGRTMTATTWGAAGANYSIGVKPVSENNEYISVNTTTNVVTAKLKNGTSNIVLYLKDSNITDTNNELKEVANSAVQQQVRVTDGTEYSDYEIVEIGKVQAANTAEAAGAYEFTVNGLLNGGKVALDPSEYTVKLTGGKGTATVNGDEITVNVEDMNTNSGGTAIDTEFTLRVTIETTGKTLEQKFVVSKDNKLVEDFFFTTAAVNSNYFAAKGITEAIVTGGTYTVASAITKEDETTTALNVATVDQYDNVSVVSVATASVLTIVPEKAGSVVITGNGTHDAKAVLADGVNEAVITVKVKVGAATKELKVTLKK</sequence>
<dbReference type="Pfam" id="PF00395">
    <property type="entry name" value="SLH"/>
    <property type="match status" value="3"/>
</dbReference>